<evidence type="ECO:0000256" key="1">
    <source>
        <dbReference type="ARBA" id="ARBA00022679"/>
    </source>
</evidence>
<dbReference type="SMART" id="SM00146">
    <property type="entry name" value="PI3Kc"/>
    <property type="match status" value="1"/>
</dbReference>
<dbReference type="InterPro" id="IPR036940">
    <property type="entry name" value="PI3/4_kinase_cat_sf"/>
</dbReference>
<evidence type="ECO:0000259" key="9">
    <source>
        <dbReference type="PROSITE" id="PS51545"/>
    </source>
</evidence>
<proteinExistence type="inferred from homology"/>
<evidence type="ECO:0000259" key="10">
    <source>
        <dbReference type="PROSITE" id="PS51546"/>
    </source>
</evidence>
<evidence type="ECO:0000313" key="13">
    <source>
        <dbReference type="WBParaSite" id="TMUE_1000005000.1"/>
    </source>
</evidence>
<dbReference type="SMART" id="SM00143">
    <property type="entry name" value="PI3K_p85B"/>
    <property type="match status" value="1"/>
</dbReference>
<dbReference type="SUPFAM" id="SSF48371">
    <property type="entry name" value="ARM repeat"/>
    <property type="match status" value="1"/>
</dbReference>
<evidence type="ECO:0000259" key="11">
    <source>
        <dbReference type="PROSITE" id="PS51547"/>
    </source>
</evidence>
<sequence length="1125" mass="129058">MLICLVVYRERQRLGTSGRTATEPAPKVAAPSDAKMTPSSSSASGELWGCHFMPEELTVDVLMPNGLMIALSITRDSTLQMVKEHLWNEAKRMPLFSILQGPSTYVFMVVNQDGKREEIYDERRRLCDLRMFWPVLRLLEPVGNLEEKSLNYLISQAVGRPISEFDDSRDAELIKARMEYFTICQEVDKERQRDLNKTLCRTYCDQVLAQPSKGAKRDSNVPSHLLLCVWLPPDVISDQLCIHRNKLTMKVPLTSKPNDVIRETLHRVRKLENEGQPSSAYLTSELAEGYVLKRPGRQLYFLRDVELGDYAHIRHAALHDNVVNVVLSSRKALLESLTGWSLLVPSFVKRQPPGRPREPPIFKDAVCMWNVQSNFRIKVIAAYNVNVTCDDYAYVKAGVFFGPELLSVHGTSAICCSNLRWNEVLEFELPIYQIPLGAHVSFTLCAVRQKKQKDEHSPLGWINLRMIDYRDCLIQGKQSLYMWPFPKAYDGGLFNPLGQLGPNTSMKRDVPCLHVEFGFSERHIQFPTAGQRNLFSIFFEKQRRHAKGRKGKAPTFIQPFIPSSRLFRLRSLADKRRSGPLPPITEITDYDKTFIYGELLQRDPLHEMLESEREVVWRCRHFLQTIPESLPRLLDAVRWTITADVCELYTLLHGWPTVNPMVAMELLDVRYPDNFVRHFAVQCLNKTLSDDQLAMYLMYLVQVLKYEPFLVGELGKVLLRRALLNGAIGHLFFWLLRVELDHNPSCTLFALLLEAYCRGVGTHLKSLVRQVNAVEKLTTLSAAVKETKDDSLKLLQERMRQPDYLEALQNLDCPLDHTVSLGELVVDECHVIGSAKKPLLLVWRTAEAVAELRVPVEILFKMGDDLRQDMLTLQVLKIMDSIWKSEDMDFCLTPYTSLPMGKHIGMIEIVPSSKTILEIQSIEGRKGAFNIGSSALLYRYIRNANKEEEYELAIERFIKSCAGYCVSTFVLGVGDRHPSNIMITTDGRIFHIDFGHFLGHYKKKLGISRERVPFVLTEDFLRIISRGAENAKKSKEFEAFQRLCGEAYLVLHRNARIFVTLFTMMLCMGIPELQKLEDIGYMRKTLAVDETDPEALKYFNEQLNKAYEGAWTTKIDWFFHSVKHM</sequence>
<dbReference type="Proteomes" id="UP000046395">
    <property type="component" value="Unassembled WGS sequence"/>
</dbReference>
<dbReference type="GO" id="GO:0043491">
    <property type="term" value="P:phosphatidylinositol 3-kinase/protein kinase B signal transduction"/>
    <property type="evidence" value="ECO:0007669"/>
    <property type="project" value="TreeGrafter"/>
</dbReference>
<protein>
    <submittedName>
        <fullName evidence="13">Phosphatidylinositol-4,5-bisphosphate 3-kinase</fullName>
    </submittedName>
</protein>
<dbReference type="SUPFAM" id="SSF54236">
    <property type="entry name" value="Ubiquitin-like"/>
    <property type="match status" value="1"/>
</dbReference>
<dbReference type="Gene3D" id="3.10.20.90">
    <property type="entry name" value="Phosphatidylinositol 3-kinase Catalytic Subunit, Chain A, domain 1"/>
    <property type="match status" value="2"/>
</dbReference>
<dbReference type="AlphaFoldDB" id="A0A5S6QD38"/>
<feature type="region of interest" description="Disordered" evidence="6">
    <location>
        <begin position="15"/>
        <end position="42"/>
    </location>
</feature>
<dbReference type="SMART" id="SM00145">
    <property type="entry name" value="PI3Ka"/>
    <property type="match status" value="1"/>
</dbReference>
<dbReference type="Pfam" id="PF02192">
    <property type="entry name" value="PI3K_p85B"/>
    <property type="match status" value="1"/>
</dbReference>
<keyword evidence="4" id="KW-0067">ATP-binding</keyword>
<dbReference type="GO" id="GO:0005942">
    <property type="term" value="C:phosphatidylinositol 3-kinase complex"/>
    <property type="evidence" value="ECO:0007669"/>
    <property type="project" value="TreeGrafter"/>
</dbReference>
<dbReference type="SUPFAM" id="SSF56112">
    <property type="entry name" value="Protein kinase-like (PK-like)"/>
    <property type="match status" value="1"/>
</dbReference>
<dbReference type="Gene3D" id="2.60.40.150">
    <property type="entry name" value="C2 domain"/>
    <property type="match status" value="1"/>
</dbReference>
<dbReference type="SUPFAM" id="SSF49562">
    <property type="entry name" value="C2 domain (Calcium/lipid-binding domain, CaLB)"/>
    <property type="match status" value="1"/>
</dbReference>
<dbReference type="PANTHER" id="PTHR10048:SF111">
    <property type="entry name" value="PHOSPHATIDYLINOSITOL 3-KINASE AGE-1"/>
    <property type="match status" value="1"/>
</dbReference>
<dbReference type="Pfam" id="PF00792">
    <property type="entry name" value="PI3K_C2"/>
    <property type="match status" value="1"/>
</dbReference>
<dbReference type="Gene3D" id="1.10.1070.11">
    <property type="entry name" value="Phosphatidylinositol 3-/4-kinase, catalytic domain"/>
    <property type="match status" value="1"/>
</dbReference>
<dbReference type="STRING" id="70415.A0A5S6QD38"/>
<dbReference type="Pfam" id="PF00454">
    <property type="entry name" value="PI3_PI4_kinase"/>
    <property type="match status" value="1"/>
</dbReference>
<dbReference type="PROSITE" id="PS51544">
    <property type="entry name" value="PI3K_ABD"/>
    <property type="match status" value="1"/>
</dbReference>
<dbReference type="PROSITE" id="PS51546">
    <property type="entry name" value="PI3K_RBD"/>
    <property type="match status" value="1"/>
</dbReference>
<dbReference type="InterPro" id="IPR000403">
    <property type="entry name" value="PI3/4_kinase_cat_dom"/>
</dbReference>
<evidence type="ECO:0000256" key="3">
    <source>
        <dbReference type="ARBA" id="ARBA00022777"/>
    </source>
</evidence>
<keyword evidence="2" id="KW-0547">Nucleotide-binding</keyword>
<keyword evidence="3" id="KW-0418">Kinase</keyword>
<feature type="domain" description="PIK helical" evidence="9">
    <location>
        <begin position="582"/>
        <end position="759"/>
    </location>
</feature>
<dbReference type="PANTHER" id="PTHR10048">
    <property type="entry name" value="PHOSPHATIDYLINOSITOL KINASE"/>
    <property type="match status" value="1"/>
</dbReference>
<dbReference type="InterPro" id="IPR001263">
    <property type="entry name" value="PI3K_accessory_dom"/>
</dbReference>
<name>A0A5S6QD38_TRIMR</name>
<dbReference type="InterPro" id="IPR000341">
    <property type="entry name" value="PI3K_Ras-bd_dom"/>
</dbReference>
<dbReference type="PROSITE" id="PS50290">
    <property type="entry name" value="PI3_4_KINASE_3"/>
    <property type="match status" value="1"/>
</dbReference>
<dbReference type="InterPro" id="IPR035892">
    <property type="entry name" value="C2_domain_sf"/>
</dbReference>
<evidence type="ECO:0000259" key="8">
    <source>
        <dbReference type="PROSITE" id="PS51544"/>
    </source>
</evidence>
<evidence type="ECO:0000256" key="5">
    <source>
        <dbReference type="PROSITE-ProRule" id="PRU00880"/>
    </source>
</evidence>
<dbReference type="InterPro" id="IPR002420">
    <property type="entry name" value="PI3K-type_C2_dom"/>
</dbReference>
<feature type="domain" description="PI3K/PI4K catalytic" evidence="7">
    <location>
        <begin position="825"/>
        <end position="1111"/>
    </location>
</feature>
<dbReference type="GO" id="GO:0048015">
    <property type="term" value="P:phosphatidylinositol-mediated signaling"/>
    <property type="evidence" value="ECO:0007669"/>
    <property type="project" value="TreeGrafter"/>
</dbReference>
<dbReference type="InterPro" id="IPR018936">
    <property type="entry name" value="PI3/4_kinase_CS"/>
</dbReference>
<dbReference type="InterPro" id="IPR015433">
    <property type="entry name" value="PI3/4_kinase"/>
</dbReference>
<dbReference type="GO" id="GO:0005737">
    <property type="term" value="C:cytoplasm"/>
    <property type="evidence" value="ECO:0007669"/>
    <property type="project" value="TreeGrafter"/>
</dbReference>
<dbReference type="WBParaSite" id="TMUE_1000005000.1">
    <property type="protein sequence ID" value="TMUE_1000005000.1"/>
    <property type="gene ID" value="WBGene00292651"/>
</dbReference>
<evidence type="ECO:0000256" key="6">
    <source>
        <dbReference type="SAM" id="MobiDB-lite"/>
    </source>
</evidence>
<dbReference type="GO" id="GO:0035005">
    <property type="term" value="F:1-phosphatidylinositol-4-phosphate 3-kinase activity"/>
    <property type="evidence" value="ECO:0007669"/>
    <property type="project" value="TreeGrafter"/>
</dbReference>
<dbReference type="GO" id="GO:0005886">
    <property type="term" value="C:plasma membrane"/>
    <property type="evidence" value="ECO:0007669"/>
    <property type="project" value="TreeGrafter"/>
</dbReference>
<dbReference type="PROSITE" id="PS00915">
    <property type="entry name" value="PI3_4_KINASE_1"/>
    <property type="match status" value="1"/>
</dbReference>
<dbReference type="SMART" id="SM00142">
    <property type="entry name" value="PI3K_C2"/>
    <property type="match status" value="1"/>
</dbReference>
<dbReference type="GO" id="GO:0005524">
    <property type="term" value="F:ATP binding"/>
    <property type="evidence" value="ECO:0007669"/>
    <property type="project" value="UniProtKB-KW"/>
</dbReference>
<evidence type="ECO:0000259" key="7">
    <source>
        <dbReference type="PROSITE" id="PS50290"/>
    </source>
</evidence>
<keyword evidence="1" id="KW-0808">Transferase</keyword>
<organism evidence="12 13">
    <name type="scientific">Trichuris muris</name>
    <name type="common">Mouse whipworm</name>
    <dbReference type="NCBI Taxonomy" id="70415"/>
    <lineage>
        <taxon>Eukaryota</taxon>
        <taxon>Metazoa</taxon>
        <taxon>Ecdysozoa</taxon>
        <taxon>Nematoda</taxon>
        <taxon>Enoplea</taxon>
        <taxon>Dorylaimia</taxon>
        <taxon>Trichinellida</taxon>
        <taxon>Trichuridae</taxon>
        <taxon>Trichuris</taxon>
    </lineage>
</organism>
<dbReference type="Gene3D" id="3.30.1010.10">
    <property type="entry name" value="Phosphatidylinositol 3-kinase Catalytic Subunit, Chain A, domain 4"/>
    <property type="match status" value="1"/>
</dbReference>
<feature type="domain" description="C2 PI3K-type" evidence="11">
    <location>
        <begin position="371"/>
        <end position="527"/>
    </location>
</feature>
<evidence type="ECO:0000256" key="2">
    <source>
        <dbReference type="ARBA" id="ARBA00022741"/>
    </source>
</evidence>
<keyword evidence="12" id="KW-1185">Reference proteome</keyword>
<dbReference type="InterPro" id="IPR011009">
    <property type="entry name" value="Kinase-like_dom_sf"/>
</dbReference>
<accession>A0A5S6QD38</accession>
<dbReference type="InterPro" id="IPR003113">
    <property type="entry name" value="PI3K_ABD"/>
</dbReference>
<dbReference type="GO" id="GO:0016303">
    <property type="term" value="F:1-phosphatidylinositol-3-kinase activity"/>
    <property type="evidence" value="ECO:0007669"/>
    <property type="project" value="TreeGrafter"/>
</dbReference>
<dbReference type="Gene3D" id="1.25.40.70">
    <property type="entry name" value="Phosphatidylinositol 3-kinase, accessory domain (PIK)"/>
    <property type="match status" value="1"/>
</dbReference>
<evidence type="ECO:0000256" key="4">
    <source>
        <dbReference type="ARBA" id="ARBA00022840"/>
    </source>
</evidence>
<reference evidence="13" key="1">
    <citation type="submission" date="2019-12" db="UniProtKB">
        <authorList>
            <consortium name="WormBaseParasite"/>
        </authorList>
    </citation>
    <scope>IDENTIFICATION</scope>
</reference>
<dbReference type="PROSITE" id="PS51547">
    <property type="entry name" value="C2_PI3K"/>
    <property type="match status" value="1"/>
</dbReference>
<feature type="domain" description="PI3K-ABD" evidence="8">
    <location>
        <begin position="53"/>
        <end position="142"/>
    </location>
</feature>
<dbReference type="PROSITE" id="PS00916">
    <property type="entry name" value="PI3_4_KINASE_2"/>
    <property type="match status" value="1"/>
</dbReference>
<dbReference type="FunFam" id="1.10.1070.11:FF:000001">
    <property type="entry name" value="Phosphatidylinositol 4,5-bisphosphate 3-kinase catalytic subunit"/>
    <property type="match status" value="1"/>
</dbReference>
<dbReference type="PROSITE" id="PS51545">
    <property type="entry name" value="PIK_HELICAL"/>
    <property type="match status" value="1"/>
</dbReference>
<dbReference type="InterPro" id="IPR042236">
    <property type="entry name" value="PI3K_accessory_sf"/>
</dbReference>
<dbReference type="GO" id="GO:0016477">
    <property type="term" value="P:cell migration"/>
    <property type="evidence" value="ECO:0007669"/>
    <property type="project" value="TreeGrafter"/>
</dbReference>
<dbReference type="InterPro" id="IPR016024">
    <property type="entry name" value="ARM-type_fold"/>
</dbReference>
<evidence type="ECO:0000313" key="12">
    <source>
        <dbReference type="Proteomes" id="UP000046395"/>
    </source>
</evidence>
<dbReference type="InterPro" id="IPR029071">
    <property type="entry name" value="Ubiquitin-like_domsf"/>
</dbReference>
<dbReference type="Pfam" id="PF00613">
    <property type="entry name" value="PI3Ka"/>
    <property type="match status" value="1"/>
</dbReference>
<feature type="domain" description="PI3K-RBD" evidence="10">
    <location>
        <begin position="222"/>
        <end position="329"/>
    </location>
</feature>
<comment type="similarity">
    <text evidence="5">Belongs to the PI3/PI4-kinase family.</text>
</comment>